<comment type="similarity">
    <text evidence="9">Belongs to the AP2/ERF transcription factor family. ERF subfamily.</text>
</comment>
<protein>
    <recommendedName>
        <fullName evidence="11">AP2/ERF domain-containing protein</fullName>
    </recommendedName>
</protein>
<evidence type="ECO:0000313" key="12">
    <source>
        <dbReference type="EMBL" id="EPS73079.1"/>
    </source>
</evidence>
<comment type="caution">
    <text evidence="12">The sequence shown here is derived from an EMBL/GenBank/DDBJ whole genome shotgun (WGS) entry which is preliminary data.</text>
</comment>
<dbReference type="SMART" id="SM00380">
    <property type="entry name" value="AP2"/>
    <property type="match status" value="1"/>
</dbReference>
<dbReference type="GO" id="GO:0003700">
    <property type="term" value="F:DNA-binding transcription factor activity"/>
    <property type="evidence" value="ECO:0007669"/>
    <property type="project" value="InterPro"/>
</dbReference>
<dbReference type="PANTHER" id="PTHR31657">
    <property type="entry name" value="ETHYLENE-RESPONSIVE TRANSCRIPTION FACTOR ERF061"/>
    <property type="match status" value="1"/>
</dbReference>
<feature type="compositionally biased region" description="Polar residues" evidence="10">
    <location>
        <begin position="144"/>
        <end position="163"/>
    </location>
</feature>
<evidence type="ECO:0000256" key="7">
    <source>
        <dbReference type="ARBA" id="ARBA00023163"/>
    </source>
</evidence>
<keyword evidence="7" id="KW-0804">Transcription</keyword>
<keyword evidence="6" id="KW-0010">Activator</keyword>
<feature type="domain" description="AP2/ERF" evidence="11">
    <location>
        <begin position="73"/>
        <end position="130"/>
    </location>
</feature>
<feature type="non-terminal residue" evidence="12">
    <location>
        <position position="202"/>
    </location>
</feature>
<evidence type="ECO:0000256" key="10">
    <source>
        <dbReference type="SAM" id="MobiDB-lite"/>
    </source>
</evidence>
<keyword evidence="4" id="KW-0805">Transcription regulation</keyword>
<evidence type="ECO:0000259" key="11">
    <source>
        <dbReference type="PROSITE" id="PS51032"/>
    </source>
</evidence>
<reference evidence="12 13" key="1">
    <citation type="journal article" date="2013" name="BMC Genomics">
        <title>The miniature genome of a carnivorous plant Genlisea aurea contains a low number of genes and short non-coding sequences.</title>
        <authorList>
            <person name="Leushkin E.V."/>
            <person name="Sutormin R.A."/>
            <person name="Nabieva E.R."/>
            <person name="Penin A.A."/>
            <person name="Kondrashov A.S."/>
            <person name="Logacheva M.D."/>
        </authorList>
    </citation>
    <scope>NUCLEOTIDE SEQUENCE [LARGE SCALE GENOMIC DNA]</scope>
</reference>
<dbReference type="GO" id="GO:0009873">
    <property type="term" value="P:ethylene-activated signaling pathway"/>
    <property type="evidence" value="ECO:0007669"/>
    <property type="project" value="UniProtKB-KW"/>
</dbReference>
<feature type="non-terminal residue" evidence="12">
    <location>
        <position position="1"/>
    </location>
</feature>
<dbReference type="Proteomes" id="UP000015453">
    <property type="component" value="Unassembled WGS sequence"/>
</dbReference>
<dbReference type="GO" id="GO:0006952">
    <property type="term" value="P:defense response"/>
    <property type="evidence" value="ECO:0007669"/>
    <property type="project" value="UniProtKB-KW"/>
</dbReference>
<dbReference type="GO" id="GO:0005634">
    <property type="term" value="C:nucleus"/>
    <property type="evidence" value="ECO:0007669"/>
    <property type="project" value="UniProtKB-SubCell"/>
</dbReference>
<dbReference type="PANTHER" id="PTHR31657:SF19">
    <property type="entry name" value="ETHYLENE-RESPONSIVE TRANSCRIPTION FACTOR ERF053"/>
    <property type="match status" value="1"/>
</dbReference>
<evidence type="ECO:0000256" key="3">
    <source>
        <dbReference type="ARBA" id="ARBA00022821"/>
    </source>
</evidence>
<evidence type="ECO:0000256" key="8">
    <source>
        <dbReference type="ARBA" id="ARBA00023242"/>
    </source>
</evidence>
<evidence type="ECO:0000256" key="2">
    <source>
        <dbReference type="ARBA" id="ARBA00022745"/>
    </source>
</evidence>
<accession>S8CZY6</accession>
<sequence>QQMISFEARGFPSPPYFAGGEAAAQFHHRQQLLQHWSDALNLSPRGNMRAAVNFGGRGFPRPRMAPPFSGTKLYRGVRQRHWGKWVAEIRLPRNRTRLWLGTFDTAEEAAMAYDREAFKLRGENAKLNFPQHFVGKIHNPPPTENSSEMETAAETSAVESTSDGVAMPPPSSDSELLWGDMAESPFDSFPARWAPGSSIWDD</sequence>
<evidence type="ECO:0000313" key="13">
    <source>
        <dbReference type="Proteomes" id="UP000015453"/>
    </source>
</evidence>
<dbReference type="SUPFAM" id="SSF54171">
    <property type="entry name" value="DNA-binding domain"/>
    <property type="match status" value="1"/>
</dbReference>
<dbReference type="PRINTS" id="PR00367">
    <property type="entry name" value="ETHRSPELEMNT"/>
</dbReference>
<gene>
    <name evidence="12" type="ORF">M569_01680</name>
</gene>
<dbReference type="InterPro" id="IPR016177">
    <property type="entry name" value="DNA-bd_dom_sf"/>
</dbReference>
<evidence type="ECO:0000256" key="6">
    <source>
        <dbReference type="ARBA" id="ARBA00023159"/>
    </source>
</evidence>
<dbReference type="Pfam" id="PF00847">
    <property type="entry name" value="AP2"/>
    <property type="match status" value="1"/>
</dbReference>
<dbReference type="PROSITE" id="PS51032">
    <property type="entry name" value="AP2_ERF"/>
    <property type="match status" value="1"/>
</dbReference>
<name>S8CZY6_9LAMI</name>
<comment type="subcellular location">
    <subcellularLocation>
        <location evidence="1">Nucleus</location>
    </subcellularLocation>
</comment>
<dbReference type="GO" id="GO:0000976">
    <property type="term" value="F:transcription cis-regulatory region binding"/>
    <property type="evidence" value="ECO:0007669"/>
    <property type="project" value="UniProtKB-ARBA"/>
</dbReference>
<dbReference type="InterPro" id="IPR051758">
    <property type="entry name" value="ERF/AP2-like"/>
</dbReference>
<evidence type="ECO:0000256" key="4">
    <source>
        <dbReference type="ARBA" id="ARBA00023015"/>
    </source>
</evidence>
<dbReference type="InterPro" id="IPR036955">
    <property type="entry name" value="AP2/ERF_dom_sf"/>
</dbReference>
<dbReference type="FunFam" id="3.30.730.10:FF:000001">
    <property type="entry name" value="Ethylene-responsive transcription factor 2"/>
    <property type="match status" value="1"/>
</dbReference>
<keyword evidence="5" id="KW-0238">DNA-binding</keyword>
<keyword evidence="2" id="KW-0936">Ethylene signaling pathway</keyword>
<evidence type="ECO:0000256" key="9">
    <source>
        <dbReference type="ARBA" id="ARBA00024343"/>
    </source>
</evidence>
<keyword evidence="13" id="KW-1185">Reference proteome</keyword>
<dbReference type="EMBL" id="AUSU01000572">
    <property type="protein sequence ID" value="EPS73079.1"/>
    <property type="molecule type" value="Genomic_DNA"/>
</dbReference>
<dbReference type="OrthoDB" id="913493at2759"/>
<keyword evidence="8" id="KW-0539">Nucleus</keyword>
<keyword evidence="3" id="KW-0611">Plant defense</keyword>
<dbReference type="AlphaFoldDB" id="S8CZY6"/>
<proteinExistence type="inferred from homology"/>
<organism evidence="12 13">
    <name type="scientific">Genlisea aurea</name>
    <dbReference type="NCBI Taxonomy" id="192259"/>
    <lineage>
        <taxon>Eukaryota</taxon>
        <taxon>Viridiplantae</taxon>
        <taxon>Streptophyta</taxon>
        <taxon>Embryophyta</taxon>
        <taxon>Tracheophyta</taxon>
        <taxon>Spermatophyta</taxon>
        <taxon>Magnoliopsida</taxon>
        <taxon>eudicotyledons</taxon>
        <taxon>Gunneridae</taxon>
        <taxon>Pentapetalae</taxon>
        <taxon>asterids</taxon>
        <taxon>lamiids</taxon>
        <taxon>Lamiales</taxon>
        <taxon>Lentibulariaceae</taxon>
        <taxon>Genlisea</taxon>
    </lineage>
</organism>
<evidence type="ECO:0000256" key="5">
    <source>
        <dbReference type="ARBA" id="ARBA00023125"/>
    </source>
</evidence>
<dbReference type="Gene3D" id="3.30.730.10">
    <property type="entry name" value="AP2/ERF domain"/>
    <property type="match status" value="1"/>
</dbReference>
<dbReference type="CDD" id="cd00018">
    <property type="entry name" value="AP2"/>
    <property type="match status" value="1"/>
</dbReference>
<dbReference type="InterPro" id="IPR001471">
    <property type="entry name" value="AP2/ERF_dom"/>
</dbReference>
<feature type="region of interest" description="Disordered" evidence="10">
    <location>
        <begin position="132"/>
        <end position="179"/>
    </location>
</feature>
<evidence type="ECO:0000256" key="1">
    <source>
        <dbReference type="ARBA" id="ARBA00004123"/>
    </source>
</evidence>